<dbReference type="EMBL" id="GGEC01000936">
    <property type="protein sequence ID" value="MBW81419.1"/>
    <property type="molecule type" value="Transcribed_RNA"/>
</dbReference>
<accession>A0A2P2IJN5</accession>
<sequence>MKPAFNSVVFFMPEDATESQAYNQRLVACF</sequence>
<reference evidence="1" key="1">
    <citation type="submission" date="2018-02" db="EMBL/GenBank/DDBJ databases">
        <title>Rhizophora mucronata_Transcriptome.</title>
        <authorList>
            <person name="Meera S.P."/>
            <person name="Sreeshan A."/>
            <person name="Augustine A."/>
        </authorList>
    </citation>
    <scope>NUCLEOTIDE SEQUENCE</scope>
    <source>
        <tissue evidence="1">Leaf</tissue>
    </source>
</reference>
<protein>
    <submittedName>
        <fullName evidence="1">Uncharacterized protein</fullName>
    </submittedName>
</protein>
<organism evidence="1">
    <name type="scientific">Rhizophora mucronata</name>
    <name type="common">Asiatic mangrove</name>
    <dbReference type="NCBI Taxonomy" id="61149"/>
    <lineage>
        <taxon>Eukaryota</taxon>
        <taxon>Viridiplantae</taxon>
        <taxon>Streptophyta</taxon>
        <taxon>Embryophyta</taxon>
        <taxon>Tracheophyta</taxon>
        <taxon>Spermatophyta</taxon>
        <taxon>Magnoliopsida</taxon>
        <taxon>eudicotyledons</taxon>
        <taxon>Gunneridae</taxon>
        <taxon>Pentapetalae</taxon>
        <taxon>rosids</taxon>
        <taxon>fabids</taxon>
        <taxon>Malpighiales</taxon>
        <taxon>Rhizophoraceae</taxon>
        <taxon>Rhizophora</taxon>
    </lineage>
</organism>
<evidence type="ECO:0000313" key="1">
    <source>
        <dbReference type="EMBL" id="MBW81419.1"/>
    </source>
</evidence>
<dbReference type="AlphaFoldDB" id="A0A2P2IJN5"/>
<name>A0A2P2IJN5_RHIMU</name>
<proteinExistence type="predicted"/>